<gene>
    <name evidence="4" type="ORF">JQS43_08865</name>
</gene>
<dbReference type="SUPFAM" id="SSF46689">
    <property type="entry name" value="Homeodomain-like"/>
    <property type="match status" value="1"/>
</dbReference>
<dbReference type="KEGG" id="nhy:JQS43_08865"/>
<dbReference type="PANTHER" id="PTHR30055:SF235">
    <property type="entry name" value="TRANSCRIPTIONAL REGULATORY PROTEIN"/>
    <property type="match status" value="1"/>
</dbReference>
<dbReference type="Gene3D" id="1.10.357.10">
    <property type="entry name" value="Tetracycline Repressor, domain 2"/>
    <property type="match status" value="1"/>
</dbReference>
<organism evidence="4 5">
    <name type="scientific">Natronosporangium hydrolyticum</name>
    <dbReference type="NCBI Taxonomy" id="2811111"/>
    <lineage>
        <taxon>Bacteria</taxon>
        <taxon>Bacillati</taxon>
        <taxon>Actinomycetota</taxon>
        <taxon>Actinomycetes</taxon>
        <taxon>Micromonosporales</taxon>
        <taxon>Micromonosporaceae</taxon>
        <taxon>Natronosporangium</taxon>
    </lineage>
</organism>
<dbReference type="SUPFAM" id="SSF48498">
    <property type="entry name" value="Tetracyclin repressor-like, C-terminal domain"/>
    <property type="match status" value="1"/>
</dbReference>
<protein>
    <submittedName>
        <fullName evidence="4">TetR family transcriptional regulator</fullName>
    </submittedName>
</protein>
<evidence type="ECO:0000256" key="1">
    <source>
        <dbReference type="ARBA" id="ARBA00023125"/>
    </source>
</evidence>
<dbReference type="AlphaFoldDB" id="A0A895YK12"/>
<dbReference type="Gene3D" id="1.10.10.60">
    <property type="entry name" value="Homeodomain-like"/>
    <property type="match status" value="1"/>
</dbReference>
<dbReference type="Proteomes" id="UP000662857">
    <property type="component" value="Chromosome"/>
</dbReference>
<proteinExistence type="predicted"/>
<dbReference type="RefSeq" id="WP_239678586.1">
    <property type="nucleotide sequence ID" value="NZ_CP070499.1"/>
</dbReference>
<dbReference type="PRINTS" id="PR00455">
    <property type="entry name" value="HTHTETR"/>
</dbReference>
<dbReference type="InterPro" id="IPR001647">
    <property type="entry name" value="HTH_TetR"/>
</dbReference>
<dbReference type="GO" id="GO:0003700">
    <property type="term" value="F:DNA-binding transcription factor activity"/>
    <property type="evidence" value="ECO:0007669"/>
    <property type="project" value="TreeGrafter"/>
</dbReference>
<evidence type="ECO:0000256" key="2">
    <source>
        <dbReference type="PROSITE-ProRule" id="PRU00335"/>
    </source>
</evidence>
<sequence length="202" mass="21657">MTRRSGRRPGKQDTRETILTAARDAFAEHGYDRATVRQIATSAGVDPALVHHYFGSKEKLFAATIDFPFSPAEILDRAFADGPDGAGERLVRTFLTVWDSPAGAAGVALFRSAVSNPLAARLLREFLTTQLLRHAMARLGIDPAQAQLRGALIASQLSGLAVTRYVLQLEPIATAPAETVVAAIGPTVQRYLTGELPSPPPE</sequence>
<dbReference type="Pfam" id="PF17920">
    <property type="entry name" value="TetR_C_16"/>
    <property type="match status" value="1"/>
</dbReference>
<dbReference type="InterPro" id="IPR041678">
    <property type="entry name" value="TetR_C_16"/>
</dbReference>
<evidence type="ECO:0000259" key="3">
    <source>
        <dbReference type="PROSITE" id="PS50977"/>
    </source>
</evidence>
<dbReference type="Pfam" id="PF00440">
    <property type="entry name" value="TetR_N"/>
    <property type="match status" value="1"/>
</dbReference>
<dbReference type="InterPro" id="IPR036271">
    <property type="entry name" value="Tet_transcr_reg_TetR-rel_C_sf"/>
</dbReference>
<dbReference type="PROSITE" id="PS50977">
    <property type="entry name" value="HTH_TETR_2"/>
    <property type="match status" value="1"/>
</dbReference>
<dbReference type="InterPro" id="IPR009057">
    <property type="entry name" value="Homeodomain-like_sf"/>
</dbReference>
<feature type="domain" description="HTH tetR-type" evidence="3">
    <location>
        <begin position="12"/>
        <end position="72"/>
    </location>
</feature>
<reference evidence="4" key="1">
    <citation type="submission" date="2021-02" db="EMBL/GenBank/DDBJ databases">
        <title>Natrosporangium hydrolyticum gen. nov., sp. nov, a haloalkaliphilic actinobacterium from a soda solonchak soil.</title>
        <authorList>
            <person name="Sorokin D.Y."/>
            <person name="Khijniak T.V."/>
            <person name="Zakharycheva A.P."/>
            <person name="Boueva O.V."/>
            <person name="Ariskina E.V."/>
            <person name="Hahnke R.L."/>
            <person name="Bunk B."/>
            <person name="Sproer C."/>
            <person name="Schumann P."/>
            <person name="Evtushenko L.I."/>
            <person name="Kublanov I.V."/>
        </authorList>
    </citation>
    <scope>NUCLEOTIDE SEQUENCE</scope>
    <source>
        <strain evidence="4">DSM 106523</strain>
    </source>
</reference>
<keyword evidence="5" id="KW-1185">Reference proteome</keyword>
<feature type="DNA-binding region" description="H-T-H motif" evidence="2">
    <location>
        <begin position="35"/>
        <end position="54"/>
    </location>
</feature>
<dbReference type="InterPro" id="IPR050109">
    <property type="entry name" value="HTH-type_TetR-like_transc_reg"/>
</dbReference>
<evidence type="ECO:0000313" key="5">
    <source>
        <dbReference type="Proteomes" id="UP000662857"/>
    </source>
</evidence>
<keyword evidence="1 2" id="KW-0238">DNA-binding</keyword>
<dbReference type="PANTHER" id="PTHR30055">
    <property type="entry name" value="HTH-TYPE TRANSCRIPTIONAL REGULATOR RUTR"/>
    <property type="match status" value="1"/>
</dbReference>
<accession>A0A895YK12</accession>
<dbReference type="EMBL" id="CP070499">
    <property type="protein sequence ID" value="QSB16372.1"/>
    <property type="molecule type" value="Genomic_DNA"/>
</dbReference>
<name>A0A895YK12_9ACTN</name>
<dbReference type="GO" id="GO:0000976">
    <property type="term" value="F:transcription cis-regulatory region binding"/>
    <property type="evidence" value="ECO:0007669"/>
    <property type="project" value="TreeGrafter"/>
</dbReference>
<evidence type="ECO:0000313" key="4">
    <source>
        <dbReference type="EMBL" id="QSB16372.1"/>
    </source>
</evidence>